<dbReference type="EMBL" id="NIRI02000042">
    <property type="protein sequence ID" value="KAG5448745.1"/>
    <property type="molecule type" value="Genomic_DNA"/>
</dbReference>
<dbReference type="AlphaFoldDB" id="A0A8T1MIT0"/>
<name>A0A8T1MIT0_CLOSI</name>
<reference evidence="1 2" key="2">
    <citation type="journal article" date="2021" name="Genomics">
        <title>High-quality reference genome for Clonorchis sinensis.</title>
        <authorList>
            <person name="Young N.D."/>
            <person name="Stroehlein A.J."/>
            <person name="Kinkar L."/>
            <person name="Wang T."/>
            <person name="Sohn W.M."/>
            <person name="Chang B.C.H."/>
            <person name="Kaur P."/>
            <person name="Weisz D."/>
            <person name="Dudchenko O."/>
            <person name="Aiden E.L."/>
            <person name="Korhonen P.K."/>
            <person name="Gasser R.B."/>
        </authorList>
    </citation>
    <scope>NUCLEOTIDE SEQUENCE [LARGE SCALE GENOMIC DNA]</scope>
    <source>
        <strain evidence="1">Cs-k2</strain>
    </source>
</reference>
<comment type="caution">
    <text evidence="1">The sequence shown here is derived from an EMBL/GenBank/DDBJ whole genome shotgun (WGS) entry which is preliminary data.</text>
</comment>
<organism evidence="1 2">
    <name type="scientific">Clonorchis sinensis</name>
    <name type="common">Chinese liver fluke</name>
    <dbReference type="NCBI Taxonomy" id="79923"/>
    <lineage>
        <taxon>Eukaryota</taxon>
        <taxon>Metazoa</taxon>
        <taxon>Spiralia</taxon>
        <taxon>Lophotrochozoa</taxon>
        <taxon>Platyhelminthes</taxon>
        <taxon>Trematoda</taxon>
        <taxon>Digenea</taxon>
        <taxon>Opisthorchiida</taxon>
        <taxon>Opisthorchiata</taxon>
        <taxon>Opisthorchiidae</taxon>
        <taxon>Clonorchis</taxon>
    </lineage>
</organism>
<dbReference type="Proteomes" id="UP000286415">
    <property type="component" value="Unassembled WGS sequence"/>
</dbReference>
<evidence type="ECO:0000313" key="1">
    <source>
        <dbReference type="EMBL" id="KAG5448745.1"/>
    </source>
</evidence>
<gene>
    <name evidence="1" type="ORF">CSKR_200821</name>
</gene>
<feature type="non-terminal residue" evidence="1">
    <location>
        <position position="1"/>
    </location>
</feature>
<protein>
    <submittedName>
        <fullName evidence="1">Uncharacterized protein</fullName>
    </submittedName>
</protein>
<reference evidence="1 2" key="1">
    <citation type="journal article" date="2018" name="Biotechnol. Adv.">
        <title>Improved genomic resources and new bioinformatic workflow for the carcinogenic parasite Clonorchis sinensis: Biotechnological implications.</title>
        <authorList>
            <person name="Wang D."/>
            <person name="Korhonen P.K."/>
            <person name="Gasser R.B."/>
            <person name="Young N.D."/>
        </authorList>
    </citation>
    <scope>NUCLEOTIDE SEQUENCE [LARGE SCALE GENOMIC DNA]</scope>
    <source>
        <strain evidence="1">Cs-k2</strain>
    </source>
</reference>
<accession>A0A8T1MIT0</accession>
<keyword evidence="2" id="KW-1185">Reference proteome</keyword>
<evidence type="ECO:0000313" key="2">
    <source>
        <dbReference type="Proteomes" id="UP000286415"/>
    </source>
</evidence>
<sequence length="56" mass="6308">VLAFVVETPSIGMVVSSRHSHLGYQTILYTARIINKLAYSNFYSLVFSLKAIVFLE</sequence>
<proteinExistence type="predicted"/>